<organism evidence="1 2">
    <name type="scientific">Smittium culicis</name>
    <dbReference type="NCBI Taxonomy" id="133412"/>
    <lineage>
        <taxon>Eukaryota</taxon>
        <taxon>Fungi</taxon>
        <taxon>Fungi incertae sedis</taxon>
        <taxon>Zoopagomycota</taxon>
        <taxon>Kickxellomycotina</taxon>
        <taxon>Harpellomycetes</taxon>
        <taxon>Harpellales</taxon>
        <taxon>Legeriomycetaceae</taxon>
        <taxon>Smittium</taxon>
    </lineage>
</organism>
<accession>A0A1R1XKR3</accession>
<keyword evidence="2" id="KW-1185">Reference proteome</keyword>
<comment type="caution">
    <text evidence="1">The sequence shown here is derived from an EMBL/GenBank/DDBJ whole genome shotgun (WGS) entry which is preliminary data.</text>
</comment>
<dbReference type="EMBL" id="LSSN01002751">
    <property type="protein sequence ID" value="OMJ15183.1"/>
    <property type="molecule type" value="Genomic_DNA"/>
</dbReference>
<reference evidence="1 2" key="1">
    <citation type="submission" date="2017-01" db="EMBL/GenBank/DDBJ databases">
        <authorList>
            <person name="Mah S.A."/>
            <person name="Swanson W.J."/>
            <person name="Moy G.W."/>
            <person name="Vacquier V.D."/>
        </authorList>
    </citation>
    <scope>NUCLEOTIDE SEQUENCE [LARGE SCALE GENOMIC DNA]</scope>
    <source>
        <strain evidence="1 2">GSMNP</strain>
    </source>
</reference>
<dbReference type="OrthoDB" id="10430349at2759"/>
<evidence type="ECO:0000313" key="2">
    <source>
        <dbReference type="Proteomes" id="UP000187283"/>
    </source>
</evidence>
<protein>
    <submittedName>
        <fullName evidence="1">Uncharacterized protein</fullName>
    </submittedName>
</protein>
<dbReference type="AlphaFoldDB" id="A0A1R1XKR3"/>
<gene>
    <name evidence="1" type="ORF">AYI70_g7434</name>
</gene>
<name>A0A1R1XKR3_9FUNG</name>
<sequence length="133" mass="14804">MSVRNDAVPNTIFTDGVSQFLRIMEVDVFNSPPRSLLNKGRMPEFCRLRLDSKVISDNPLGYFAVIISDLPSPQCLGSRFISGSLQEPLLPAYSPADPCIKPILERLADQIADPCFQCDPFFMATFPGYADTR</sequence>
<dbReference type="Proteomes" id="UP000187283">
    <property type="component" value="Unassembled WGS sequence"/>
</dbReference>
<evidence type="ECO:0000313" key="1">
    <source>
        <dbReference type="EMBL" id="OMJ15183.1"/>
    </source>
</evidence>
<proteinExistence type="predicted"/>